<keyword evidence="1" id="KW-0732">Signal</keyword>
<name>A0ABQ1EVT7_SPHSA</name>
<accession>A0ABQ1EVT7</accession>
<dbReference type="RefSeq" id="WP_130029962.1">
    <property type="nucleotide sequence ID" value="NZ_SEON01000003.1"/>
</dbReference>
<evidence type="ECO:0000313" key="2">
    <source>
        <dbReference type="EMBL" id="GFZ89604.1"/>
    </source>
</evidence>
<gene>
    <name evidence="2" type="ORF">GCM10019071_19460</name>
</gene>
<proteinExistence type="predicted"/>
<keyword evidence="3" id="KW-1185">Reference proteome</keyword>
<dbReference type="EMBL" id="BMDU01000003">
    <property type="protein sequence ID" value="GFZ89604.1"/>
    <property type="molecule type" value="Genomic_DNA"/>
</dbReference>
<reference evidence="3" key="1">
    <citation type="journal article" date="2019" name="Int. J. Syst. Evol. Microbiol.">
        <title>The Global Catalogue of Microorganisms (GCM) 10K type strain sequencing project: providing services to taxonomists for standard genome sequencing and annotation.</title>
        <authorList>
            <consortium name="The Broad Institute Genomics Platform"/>
            <consortium name="The Broad Institute Genome Sequencing Center for Infectious Disease"/>
            <person name="Wu L."/>
            <person name="Ma J."/>
        </authorList>
    </citation>
    <scope>NUCLEOTIDE SEQUENCE [LARGE SCALE GENOMIC DNA]</scope>
    <source>
        <strain evidence="3">CCM 7327</strain>
    </source>
</reference>
<dbReference type="Proteomes" id="UP000628109">
    <property type="component" value="Unassembled WGS sequence"/>
</dbReference>
<feature type="signal peptide" evidence="1">
    <location>
        <begin position="1"/>
        <end position="30"/>
    </location>
</feature>
<feature type="chain" id="PRO_5045905833" evidence="1">
    <location>
        <begin position="31"/>
        <end position="170"/>
    </location>
</feature>
<evidence type="ECO:0000313" key="3">
    <source>
        <dbReference type="Proteomes" id="UP000628109"/>
    </source>
</evidence>
<organism evidence="2 3">
    <name type="scientific">Sphingobium fuliginis (strain ATCC 27551)</name>
    <dbReference type="NCBI Taxonomy" id="336203"/>
    <lineage>
        <taxon>Bacteria</taxon>
        <taxon>Pseudomonadati</taxon>
        <taxon>Pseudomonadota</taxon>
        <taxon>Alphaproteobacteria</taxon>
        <taxon>Sphingomonadales</taxon>
        <taxon>Sphingomonadaceae</taxon>
        <taxon>Sphingobium</taxon>
    </lineage>
</organism>
<sequence>MHEVSTSRREVMRALIIAPSIIATPVAASAATGLVCIPTANRGTWDAVMQQFTAAKIAGAEYDRSHVFPLYEAMKAEFGSFALSGEGPMRERCLAWRSAHNFGAITDQAEAYADAEYDARVELLRMPAPDLAALRWKLDETFADDEIALWCDDIADAIREDILRLMPKGA</sequence>
<comment type="caution">
    <text evidence="2">The sequence shown here is derived from an EMBL/GenBank/DDBJ whole genome shotgun (WGS) entry which is preliminary data.</text>
</comment>
<evidence type="ECO:0000256" key="1">
    <source>
        <dbReference type="SAM" id="SignalP"/>
    </source>
</evidence>
<protein>
    <submittedName>
        <fullName evidence="2">Uncharacterized protein</fullName>
    </submittedName>
</protein>